<feature type="region of interest" description="Disordered" evidence="10">
    <location>
        <begin position="468"/>
        <end position="507"/>
    </location>
</feature>
<evidence type="ECO:0000313" key="12">
    <source>
        <dbReference type="EMBL" id="SNX82230.1"/>
    </source>
</evidence>
<evidence type="ECO:0000256" key="4">
    <source>
        <dbReference type="ARBA" id="ARBA00022801"/>
    </source>
</evidence>
<evidence type="ECO:0000256" key="9">
    <source>
        <dbReference type="ARBA" id="ARBA00042761"/>
    </source>
</evidence>
<protein>
    <recommendedName>
        <fullName evidence="8">3'-5' exonuclease</fullName>
    </recommendedName>
    <alternativeName>
        <fullName evidence="9">Werner Syndrome-like exonuclease</fullName>
    </alternativeName>
</protein>
<keyword evidence="7" id="KW-0539">Nucleus</keyword>
<organism evidence="12 13">
    <name type="scientific">Melanopsichium pennsylvanicum</name>
    <dbReference type="NCBI Taxonomy" id="63383"/>
    <lineage>
        <taxon>Eukaryota</taxon>
        <taxon>Fungi</taxon>
        <taxon>Dikarya</taxon>
        <taxon>Basidiomycota</taxon>
        <taxon>Ustilaginomycotina</taxon>
        <taxon>Ustilaginomycetes</taxon>
        <taxon>Ustilaginales</taxon>
        <taxon>Ustilaginaceae</taxon>
        <taxon>Melanopsichium</taxon>
    </lineage>
</organism>
<evidence type="ECO:0000256" key="6">
    <source>
        <dbReference type="ARBA" id="ARBA00022842"/>
    </source>
</evidence>
<evidence type="ECO:0000259" key="11">
    <source>
        <dbReference type="SMART" id="SM00474"/>
    </source>
</evidence>
<dbReference type="InterPro" id="IPR002562">
    <property type="entry name" value="3'-5'_exonuclease_dom"/>
</dbReference>
<feature type="domain" description="3'-5' exonuclease" evidence="11">
    <location>
        <begin position="199"/>
        <end position="377"/>
    </location>
</feature>
<dbReference type="PANTHER" id="PTHR13620">
    <property type="entry name" value="3-5 EXONUCLEASE"/>
    <property type="match status" value="1"/>
</dbReference>
<dbReference type="InterPro" id="IPR051132">
    <property type="entry name" value="3-5_Exonuclease_domain"/>
</dbReference>
<dbReference type="CDD" id="cd06141">
    <property type="entry name" value="WRN_exo"/>
    <property type="match status" value="1"/>
</dbReference>
<sequence>MKLTACLLSRHIPFQQAQNGLLKLGSCSTVFHRIVLNLPRASRAYHGKSFAANESNWDIDLLQEMRSSTNRKPVVGGAKRAPKTWTSTHGNRFEPSSSSSSSSSSTSAYSRAATKKQYRPNVFAPTAAQLARETERQELELGLEVYSHKSPAGPPHMYGTPFLAPLCKPWSSSFTLDSNLNHVTRNKTERLKAPLLAYTNNPDEAVDLLSCLGPGPMGLDLEWNVDFRKGAKPTALLQICSPVLIVIVHLSAMNHYIPPILRSILQDATIIKTGVAIKNDALKLQRDFGINTRNIVELSNLAKLAQPYRWKSAGPLIALRDLTRVYLGKKLSKDQVRTSDWERWPLSDQQVEYAASDTLVGLEVLRAICEYFKPATTRLVDGDNLVGKGKGVTRGNKDRLLGNNSHDDDSNEAGIATQAMELETALKLSSYDLHQERMEYGSANRTRENLRIALEDLKAVPQVSLSSAHPVQKVASVPQNQPSTPQKRISKTKPPPPPPLHKVNPAVPPIKKVKTTNKTDTNVEGESSDDGIKVTKVVRPHSIEAVRHWLYGSQTLTQVASMYGLDQSSIAFYLLVALHKAQVDSDSQMTETGSNSKAGQILKDFLPEQRIRLLNELVAAGSECRKMRANFRGFARQMGWNEIDTQQSDVDDSDQEKKAHGLLQFKGAKICDQMESSDDEGFSVTKVVLRSHERAMHRWLYENRTLAQVASLSKIKQNTTAQYLVKALMQAEAKAQKQGKNATTILDDFTLKQRVRLENELIEAGQSVKTSTSQFRIFAKRMGWNQVSQNKQLVDQGQGQGQGENQDGSEKVDEIEANI</sequence>
<evidence type="ECO:0000256" key="1">
    <source>
        <dbReference type="ARBA" id="ARBA00004123"/>
    </source>
</evidence>
<dbReference type="GO" id="GO:0005634">
    <property type="term" value="C:nucleus"/>
    <property type="evidence" value="ECO:0007669"/>
    <property type="project" value="UniProtKB-SubCell"/>
</dbReference>
<dbReference type="SMART" id="SM00474">
    <property type="entry name" value="35EXOc"/>
    <property type="match status" value="1"/>
</dbReference>
<evidence type="ECO:0000256" key="3">
    <source>
        <dbReference type="ARBA" id="ARBA00022723"/>
    </source>
</evidence>
<dbReference type="AlphaFoldDB" id="A0AAJ5C348"/>
<evidence type="ECO:0000256" key="5">
    <source>
        <dbReference type="ARBA" id="ARBA00022839"/>
    </source>
</evidence>
<reference evidence="12" key="1">
    <citation type="submission" date="2023-10" db="EMBL/GenBank/DDBJ databases">
        <authorList>
            <person name="Guldener U."/>
        </authorList>
    </citation>
    <scope>NUCLEOTIDE SEQUENCE</scope>
    <source>
        <strain evidence="12">Mp4</strain>
    </source>
</reference>
<dbReference type="GO" id="GO:0046872">
    <property type="term" value="F:metal ion binding"/>
    <property type="evidence" value="ECO:0007669"/>
    <property type="project" value="UniProtKB-KW"/>
</dbReference>
<gene>
    <name evidence="12" type="ORF">MEPE_00936</name>
</gene>
<dbReference type="GO" id="GO:0008408">
    <property type="term" value="F:3'-5' exonuclease activity"/>
    <property type="evidence" value="ECO:0007669"/>
    <property type="project" value="InterPro"/>
</dbReference>
<feature type="compositionally biased region" description="Polar residues" evidence="10">
    <location>
        <begin position="477"/>
        <end position="487"/>
    </location>
</feature>
<dbReference type="EMBL" id="OAPG01000002">
    <property type="protein sequence ID" value="SNX82230.1"/>
    <property type="molecule type" value="Genomic_DNA"/>
</dbReference>
<feature type="region of interest" description="Disordered" evidence="10">
    <location>
        <begin position="793"/>
        <end position="819"/>
    </location>
</feature>
<feature type="compositionally biased region" description="Basic and acidic residues" evidence="10">
    <location>
        <begin position="395"/>
        <end position="408"/>
    </location>
</feature>
<dbReference type="Gene3D" id="3.30.420.10">
    <property type="entry name" value="Ribonuclease H-like superfamily/Ribonuclease H"/>
    <property type="match status" value="1"/>
</dbReference>
<keyword evidence="2" id="KW-0540">Nuclease</keyword>
<comment type="subcellular location">
    <subcellularLocation>
        <location evidence="1">Nucleus</location>
    </subcellularLocation>
</comment>
<evidence type="ECO:0000256" key="7">
    <source>
        <dbReference type="ARBA" id="ARBA00023242"/>
    </source>
</evidence>
<comment type="caution">
    <text evidence="12">The sequence shown here is derived from an EMBL/GenBank/DDBJ whole genome shotgun (WGS) entry which is preliminary data.</text>
</comment>
<dbReference type="GO" id="GO:0003676">
    <property type="term" value="F:nucleic acid binding"/>
    <property type="evidence" value="ECO:0007669"/>
    <property type="project" value="InterPro"/>
</dbReference>
<keyword evidence="4" id="KW-0378">Hydrolase</keyword>
<dbReference type="SUPFAM" id="SSF53098">
    <property type="entry name" value="Ribonuclease H-like"/>
    <property type="match status" value="1"/>
</dbReference>
<keyword evidence="6" id="KW-0460">Magnesium</keyword>
<keyword evidence="13" id="KW-1185">Reference proteome</keyword>
<feature type="region of interest" description="Disordered" evidence="10">
    <location>
        <begin position="69"/>
        <end position="112"/>
    </location>
</feature>
<dbReference type="Proteomes" id="UP001294444">
    <property type="component" value="Unassembled WGS sequence"/>
</dbReference>
<evidence type="ECO:0000256" key="10">
    <source>
        <dbReference type="SAM" id="MobiDB-lite"/>
    </source>
</evidence>
<proteinExistence type="predicted"/>
<dbReference type="GO" id="GO:0006139">
    <property type="term" value="P:nucleobase-containing compound metabolic process"/>
    <property type="evidence" value="ECO:0007669"/>
    <property type="project" value="InterPro"/>
</dbReference>
<dbReference type="PANTHER" id="PTHR13620:SF109">
    <property type="entry name" value="3'-5' EXONUCLEASE"/>
    <property type="match status" value="1"/>
</dbReference>
<feature type="compositionally biased region" description="Basic and acidic residues" evidence="10">
    <location>
        <begin position="808"/>
        <end position="819"/>
    </location>
</feature>
<dbReference type="InterPro" id="IPR012337">
    <property type="entry name" value="RNaseH-like_sf"/>
</dbReference>
<evidence type="ECO:0000313" key="13">
    <source>
        <dbReference type="Proteomes" id="UP001294444"/>
    </source>
</evidence>
<keyword evidence="5" id="KW-0269">Exonuclease</keyword>
<keyword evidence="3" id="KW-0479">Metal-binding</keyword>
<accession>A0AAJ5C348</accession>
<feature type="compositionally biased region" description="Low complexity" evidence="10">
    <location>
        <begin position="96"/>
        <end position="107"/>
    </location>
</feature>
<evidence type="ECO:0000256" key="8">
    <source>
        <dbReference type="ARBA" id="ARBA00040531"/>
    </source>
</evidence>
<dbReference type="InterPro" id="IPR036397">
    <property type="entry name" value="RNaseH_sf"/>
</dbReference>
<dbReference type="Pfam" id="PF01612">
    <property type="entry name" value="DNA_pol_A_exo1"/>
    <property type="match status" value="1"/>
</dbReference>
<feature type="region of interest" description="Disordered" evidence="10">
    <location>
        <begin position="391"/>
        <end position="411"/>
    </location>
</feature>
<evidence type="ECO:0000256" key="2">
    <source>
        <dbReference type="ARBA" id="ARBA00022722"/>
    </source>
</evidence>
<name>A0AAJ5C348_9BASI</name>